<evidence type="ECO:0000256" key="1">
    <source>
        <dbReference type="SAM" id="MobiDB-lite"/>
    </source>
</evidence>
<sequence length="143" mass="14505">MRLLRASKFRFCAASADCVDACSSGTVLSAATSSESDTLCVPGAANAPSVSEIAGSSMCSESVPSSVTPSVSKIAGPSTSSSSGPSSVSGPSTINLRTRFLTKEEINANAKRHDAIRAELESTPATQKKFQLMQPACAVTSGG</sequence>
<organism evidence="2">
    <name type="scientific">Rhipicephalus pulchellus</name>
    <name type="common">Yellow backed tick</name>
    <name type="synonym">Dermacentor pulchellus</name>
    <dbReference type="NCBI Taxonomy" id="72859"/>
    <lineage>
        <taxon>Eukaryota</taxon>
        <taxon>Metazoa</taxon>
        <taxon>Ecdysozoa</taxon>
        <taxon>Arthropoda</taxon>
        <taxon>Chelicerata</taxon>
        <taxon>Arachnida</taxon>
        <taxon>Acari</taxon>
        <taxon>Parasitiformes</taxon>
        <taxon>Ixodida</taxon>
        <taxon>Ixodoidea</taxon>
        <taxon>Ixodidae</taxon>
        <taxon>Rhipicephalinae</taxon>
        <taxon>Rhipicephalus</taxon>
        <taxon>Rhipicephalus</taxon>
    </lineage>
</organism>
<dbReference type="AlphaFoldDB" id="L7LZF9"/>
<feature type="region of interest" description="Disordered" evidence="1">
    <location>
        <begin position="62"/>
        <end position="94"/>
    </location>
</feature>
<feature type="compositionally biased region" description="Low complexity" evidence="1">
    <location>
        <begin position="62"/>
        <end position="93"/>
    </location>
</feature>
<name>L7LZF9_RHIPC</name>
<evidence type="ECO:0000313" key="2">
    <source>
        <dbReference type="EMBL" id="JAA57165.1"/>
    </source>
</evidence>
<accession>L7LZF9</accession>
<dbReference type="EMBL" id="GACK01007869">
    <property type="protein sequence ID" value="JAA57165.1"/>
    <property type="molecule type" value="mRNA"/>
</dbReference>
<proteinExistence type="evidence at transcript level"/>
<reference evidence="2" key="1">
    <citation type="submission" date="2012-11" db="EMBL/GenBank/DDBJ databases">
        <authorList>
            <person name="Lucero-Rivera Y.E."/>
            <person name="Tovar-Ramirez D."/>
        </authorList>
    </citation>
    <scope>NUCLEOTIDE SEQUENCE</scope>
    <source>
        <tissue evidence="2">Salivary gland</tissue>
    </source>
</reference>
<protein>
    <submittedName>
        <fullName evidence="2">Uncharacterized protein</fullName>
    </submittedName>
</protein>
<reference evidence="2" key="2">
    <citation type="journal article" date="2015" name="J. Proteomics">
        <title>Sexual differences in the sialomes of the zebra tick, Rhipicephalus pulchellus.</title>
        <authorList>
            <person name="Tan A.W."/>
            <person name="Francischetti I.M."/>
            <person name="Slovak M."/>
            <person name="Kini R.M."/>
            <person name="Ribeiro J.M."/>
        </authorList>
    </citation>
    <scope>NUCLEOTIDE SEQUENCE</scope>
    <source>
        <tissue evidence="2">Salivary gland</tissue>
    </source>
</reference>